<feature type="signal peptide" evidence="1">
    <location>
        <begin position="1"/>
        <end position="19"/>
    </location>
</feature>
<dbReference type="PANTHER" id="PTHR36944:SF4">
    <property type="entry name" value="CPG4 DOMAIN-CONTAINING PROTEIN"/>
    <property type="match status" value="1"/>
</dbReference>
<evidence type="ECO:0000256" key="1">
    <source>
        <dbReference type="SAM" id="SignalP"/>
    </source>
</evidence>
<reference evidence="3" key="1">
    <citation type="submission" date="2020-12" db="UniProtKB">
        <authorList>
            <consortium name="WormBaseParasite"/>
        </authorList>
    </citation>
    <scope>IDENTIFICATION</scope>
    <source>
        <strain evidence="3">MHco3</strain>
    </source>
</reference>
<dbReference type="OrthoDB" id="5845707at2759"/>
<evidence type="ECO:0000313" key="2">
    <source>
        <dbReference type="Proteomes" id="UP000025227"/>
    </source>
</evidence>
<accession>A0A7I4Y3W1</accession>
<dbReference type="OMA" id="QYEPVAM"/>
<evidence type="ECO:0000313" key="3">
    <source>
        <dbReference type="WBParaSite" id="HCON_00049510-00001"/>
    </source>
</evidence>
<dbReference type="PANTHER" id="PTHR36944">
    <property type="entry name" value="PROTEIN CBG02791-RELATED"/>
    <property type="match status" value="1"/>
</dbReference>
<dbReference type="WBParaSite" id="HCON_00049510-00001">
    <property type="protein sequence ID" value="HCON_00049510-00001"/>
    <property type="gene ID" value="HCON_00049510"/>
</dbReference>
<sequence>MRCSLAAGIMLIYASCAQAALPGGDCIEPCVREMQSSLEQTPMLQNEQLGQLSFGQLAAYTQDRQHTQDAFSQICKAYVKVDACLELCEKTSESSSQVRQTYAGIRFICVDHEEEFFGSLPCLSKYEPVAMQECRREINESLVASNRFSTTVMRKEQHNLRNHFEFLCKRLGAMIECVEPVTRGGCGDKAATMMLRFITVGFSSFEQLYSQLGISDQLPVSCKSLLSLRHRISEPRVRTTNERHSELAAPSNPNVGVSRYEVILLTVCFIAMNSFYV</sequence>
<feature type="chain" id="PRO_5029476698" evidence="1">
    <location>
        <begin position="20"/>
        <end position="277"/>
    </location>
</feature>
<proteinExistence type="predicted"/>
<keyword evidence="2" id="KW-1185">Reference proteome</keyword>
<dbReference type="AlphaFoldDB" id="A0A7I4Y3W1"/>
<organism evidence="2 3">
    <name type="scientific">Haemonchus contortus</name>
    <name type="common">Barber pole worm</name>
    <dbReference type="NCBI Taxonomy" id="6289"/>
    <lineage>
        <taxon>Eukaryota</taxon>
        <taxon>Metazoa</taxon>
        <taxon>Ecdysozoa</taxon>
        <taxon>Nematoda</taxon>
        <taxon>Chromadorea</taxon>
        <taxon>Rhabditida</taxon>
        <taxon>Rhabditina</taxon>
        <taxon>Rhabditomorpha</taxon>
        <taxon>Strongyloidea</taxon>
        <taxon>Trichostrongylidae</taxon>
        <taxon>Haemonchus</taxon>
    </lineage>
</organism>
<dbReference type="Proteomes" id="UP000025227">
    <property type="component" value="Unplaced"/>
</dbReference>
<protein>
    <submittedName>
        <fullName evidence="3">CPG4 domain-containing protein</fullName>
    </submittedName>
</protein>
<name>A0A7I4Y3W1_HAECO</name>
<keyword evidence="1" id="KW-0732">Signal</keyword>